<dbReference type="InterPro" id="IPR013977">
    <property type="entry name" value="GcvT_C"/>
</dbReference>
<sequence>MTNRFRTASGGRIDRAAPLSFRFDGQTYSGFAGDTLASALIANGVHLIGRSFKYHRPRGFLSAGSDEPNALVNVARDAARAAPNLRATQVELHEGLKAQSQNRWPSLSFDAGAVNDLASPFLPSGFYYKTFMWPAGAWKRFYEPKIRAMAGLGVAPELPDPDRYTQNHAHCDVLVVGAGPAGLAAALAAAESGAKVILCDEQAELGGSLLSEISATIEGQKATDWLAATLANLAGRDNVTLLPRTTAFGYFPHNLIALAERVTDHLATPGTALPRERLWQVRAREVVIAAGALERPLVFPDNDRPGVLLADSARTYANRYGAKVGERAVIFTACDAGYRAALDLKAAGVTISAIADLRAEVSGELPARALAAGIDVRPSTVLVGAKGRLRVSSAQLAKVKNGAVGPTETIACDSVLMSGGFTPSVHLFSQSRGKLVWDGAAGAYLPGTSVERERSAGACRGVHGLQRVLEDGYAQGEAAAKASRDHASPARGATPAPATPSRAFAANAEDLGSAGFIGATPHGRNPALAKAFVDWQNDVTSKDILLATREGMRSIEHVKRYTTTGMATDQGKTSNMNTLGIVSEALDTPVPKIGLTTFRPPFTPTTFGIFAGAARGDVFDPLRKTAIHDWAAEHGAAFEDVGNWKRAHYFPRAGEGGRMEDMHAAVARECKAVRASVGMFDASTLGKIEIVGPDAAEFMNRMYTNAWAKLEPGRLRYGVMLREDGFVMDDGVVGRMAADRFHVTTTTGGAPRVLAHMEDYLQTEWPDLDVWLTSTTEQWSVIAVQGPKAREVIAPLIEGIDLSKEAFPHMCVREGTILGVPTRLFSVSFTGELGFEINVPSTYGRAVWEAVYAAGERFGITPYGTETMHVLRAEKGYIIVGQETDGTATPDDANLGWAVGKAKKDFVGKRSLARDAMSAPDRRQLVGLKTTDPKVVLEEGAQIVADPSAPVPVPMLGFVTSSYHSAVLGRSIALAMVKGGRARIGQKLMVPMPTHAIEVEVVEPVFYDPKGERLNG</sequence>
<evidence type="ECO:0000259" key="6">
    <source>
        <dbReference type="Pfam" id="PF08669"/>
    </source>
</evidence>
<dbReference type="GO" id="GO:0046653">
    <property type="term" value="P:tetrahydrofolate metabolic process"/>
    <property type="evidence" value="ECO:0007669"/>
    <property type="project" value="InterPro"/>
</dbReference>
<dbReference type="InterPro" id="IPR028896">
    <property type="entry name" value="GcvT/YgfZ/DmdA"/>
</dbReference>
<dbReference type="Pfam" id="PF01571">
    <property type="entry name" value="GCV_T"/>
    <property type="match status" value="1"/>
</dbReference>
<dbReference type="InterPro" id="IPR006277">
    <property type="entry name" value="Sarcosine_oxidase_asu"/>
</dbReference>
<feature type="domain" description="FAD/NAD(P)-binding" evidence="5">
    <location>
        <begin position="172"/>
        <end position="432"/>
    </location>
</feature>
<gene>
    <name evidence="8" type="ORF">SAMN05660859_3267</name>
</gene>
<dbReference type="STRING" id="177413.SAMN05660859_3267"/>
<evidence type="ECO:0000313" key="8">
    <source>
        <dbReference type="EMBL" id="SCW86161.1"/>
    </source>
</evidence>
<dbReference type="SUPFAM" id="SSF101790">
    <property type="entry name" value="Aminomethyltransferase beta-barrel domain"/>
    <property type="match status" value="1"/>
</dbReference>
<keyword evidence="2" id="KW-0560">Oxidoreductase</keyword>
<dbReference type="PANTHER" id="PTHR43757:SF2">
    <property type="entry name" value="AMINOMETHYLTRANSFERASE, MITOCHONDRIAL"/>
    <property type="match status" value="1"/>
</dbReference>
<dbReference type="InterPro" id="IPR042204">
    <property type="entry name" value="2Fe-2S-bd_N"/>
</dbReference>
<accession>A0A1G4TXS6</accession>
<evidence type="ECO:0000259" key="5">
    <source>
        <dbReference type="Pfam" id="PF07992"/>
    </source>
</evidence>
<dbReference type="GO" id="GO:0008115">
    <property type="term" value="F:sarcosine oxidase activity"/>
    <property type="evidence" value="ECO:0007669"/>
    <property type="project" value="InterPro"/>
</dbReference>
<evidence type="ECO:0000259" key="7">
    <source>
        <dbReference type="Pfam" id="PF17806"/>
    </source>
</evidence>
<dbReference type="PANTHER" id="PTHR43757">
    <property type="entry name" value="AMINOMETHYLTRANSFERASE"/>
    <property type="match status" value="1"/>
</dbReference>
<dbReference type="Gene3D" id="1.10.10.1100">
    <property type="entry name" value="BFD-like [2Fe-2S]-binding domain"/>
    <property type="match status" value="1"/>
</dbReference>
<dbReference type="PRINTS" id="PR00411">
    <property type="entry name" value="PNDRDTASEI"/>
</dbReference>
<proteinExistence type="inferred from homology"/>
<feature type="domain" description="SoxA A3" evidence="7">
    <location>
        <begin position="530"/>
        <end position="612"/>
    </location>
</feature>
<evidence type="ECO:0000256" key="2">
    <source>
        <dbReference type="ARBA" id="ARBA00023002"/>
    </source>
</evidence>
<dbReference type="PRINTS" id="PR00368">
    <property type="entry name" value="FADPNR"/>
</dbReference>
<dbReference type="InterPro" id="IPR041117">
    <property type="entry name" value="SoxA_A3"/>
</dbReference>
<protein>
    <submittedName>
        <fullName evidence="8">Sarcosine oxidase subunit alpha</fullName>
    </submittedName>
</protein>
<dbReference type="RefSeq" id="WP_091441691.1">
    <property type="nucleotide sequence ID" value="NZ_FMTP01000005.1"/>
</dbReference>
<dbReference type="Gene3D" id="3.30.1360.120">
    <property type="entry name" value="Probable tRNA modification gtpase trme, domain 1"/>
    <property type="match status" value="1"/>
</dbReference>
<dbReference type="InterPro" id="IPR027266">
    <property type="entry name" value="TrmE/GcvT-like"/>
</dbReference>
<dbReference type="NCBIfam" id="TIGR01372">
    <property type="entry name" value="soxA"/>
    <property type="match status" value="1"/>
</dbReference>
<dbReference type="InterPro" id="IPR006222">
    <property type="entry name" value="GCVT_N"/>
</dbReference>
<feature type="domain" description="Aminomethyltransferase C-terminal" evidence="6">
    <location>
        <begin position="923"/>
        <end position="1008"/>
    </location>
</feature>
<evidence type="ECO:0000256" key="1">
    <source>
        <dbReference type="ARBA" id="ARBA00008609"/>
    </source>
</evidence>
<dbReference type="Pfam" id="PF08669">
    <property type="entry name" value="GCV_T_C"/>
    <property type="match status" value="1"/>
</dbReference>
<dbReference type="SUPFAM" id="SSF103025">
    <property type="entry name" value="Folate-binding domain"/>
    <property type="match status" value="1"/>
</dbReference>
<dbReference type="Pfam" id="PF17806">
    <property type="entry name" value="SO_alpha_A3"/>
    <property type="match status" value="1"/>
</dbReference>
<evidence type="ECO:0000256" key="3">
    <source>
        <dbReference type="SAM" id="MobiDB-lite"/>
    </source>
</evidence>
<name>A0A1G4TXS6_9HYPH</name>
<evidence type="ECO:0000313" key="9">
    <source>
        <dbReference type="Proteomes" id="UP000198889"/>
    </source>
</evidence>
<feature type="compositionally biased region" description="Low complexity" evidence="3">
    <location>
        <begin position="489"/>
        <end position="500"/>
    </location>
</feature>
<dbReference type="Pfam" id="PF07992">
    <property type="entry name" value="Pyr_redox_2"/>
    <property type="match status" value="1"/>
</dbReference>
<dbReference type="Proteomes" id="UP000198889">
    <property type="component" value="Unassembled WGS sequence"/>
</dbReference>
<dbReference type="AlphaFoldDB" id="A0A1G4TXS6"/>
<dbReference type="InterPro" id="IPR036188">
    <property type="entry name" value="FAD/NAD-bd_sf"/>
</dbReference>
<comment type="similarity">
    <text evidence="1">Belongs to the GcvT family.</text>
</comment>
<organism evidence="8 9">
    <name type="scientific">Ancylobacter rudongensis</name>
    <dbReference type="NCBI Taxonomy" id="177413"/>
    <lineage>
        <taxon>Bacteria</taxon>
        <taxon>Pseudomonadati</taxon>
        <taxon>Pseudomonadota</taxon>
        <taxon>Alphaproteobacteria</taxon>
        <taxon>Hyphomicrobiales</taxon>
        <taxon>Xanthobacteraceae</taxon>
        <taxon>Ancylobacter</taxon>
    </lineage>
</organism>
<feature type="region of interest" description="Disordered" evidence="3">
    <location>
        <begin position="476"/>
        <end position="500"/>
    </location>
</feature>
<keyword evidence="9" id="KW-1185">Reference proteome</keyword>
<dbReference type="PIRSF" id="PIRSF037980">
    <property type="entry name" value="SoxA"/>
    <property type="match status" value="1"/>
</dbReference>
<feature type="domain" description="GCVT N-terminal" evidence="4">
    <location>
        <begin position="627"/>
        <end position="903"/>
    </location>
</feature>
<dbReference type="Gene3D" id="3.50.50.60">
    <property type="entry name" value="FAD/NAD(P)-binding domain"/>
    <property type="match status" value="1"/>
</dbReference>
<dbReference type="EMBL" id="FMTP01000005">
    <property type="protein sequence ID" value="SCW86161.1"/>
    <property type="molecule type" value="Genomic_DNA"/>
</dbReference>
<dbReference type="SUPFAM" id="SSF51905">
    <property type="entry name" value="FAD/NAD(P)-binding domain"/>
    <property type="match status" value="1"/>
</dbReference>
<dbReference type="InterPro" id="IPR041854">
    <property type="entry name" value="BFD-like_2Fe2S-bd_dom_sf"/>
</dbReference>
<reference evidence="9" key="1">
    <citation type="submission" date="2016-10" db="EMBL/GenBank/DDBJ databases">
        <authorList>
            <person name="Varghese N."/>
            <person name="Submissions S."/>
        </authorList>
    </citation>
    <scope>NUCLEOTIDE SEQUENCE [LARGE SCALE GENOMIC DNA]</scope>
    <source>
        <strain evidence="9">CGMCC 1.1761</strain>
    </source>
</reference>
<dbReference type="Gene3D" id="3.10.20.440">
    <property type="entry name" value="2Fe-2S iron-sulphur cluster binding domain, sarcosine oxidase, alpha subunit, N-terminal domain"/>
    <property type="match status" value="1"/>
</dbReference>
<dbReference type="InterPro" id="IPR029043">
    <property type="entry name" value="GcvT/YgfZ_C"/>
</dbReference>
<dbReference type="InterPro" id="IPR023753">
    <property type="entry name" value="FAD/NAD-binding_dom"/>
</dbReference>
<dbReference type="Pfam" id="PF13510">
    <property type="entry name" value="Fer2_4"/>
    <property type="match status" value="1"/>
</dbReference>
<evidence type="ECO:0000259" key="4">
    <source>
        <dbReference type="Pfam" id="PF01571"/>
    </source>
</evidence>